<sequence>MLGASLGVAVFFVWDKVVPFQFDTDYYLRLLTAPMVGAIGLFLGHALRMEGAGKLVPMTYLLVVVNNVEEGPAESYAVYRFLGIVVGMLIAQVTATCVFQRSAAEDVLDRLRSSLTELAELNRLVWGNQKKLAALEFGGDEAEEEEGEAPRPSEEQQLEGFQARINAALNGALASLPLTATERRVIGGPLAAWWFVPWPRSCGGAAGCCGARGWQLDQGLVSRTVGCIRRVNRLQCSFWLLLSHPPADPVIRHDPALVQLLKDFRFLTQAVVDGVLAAATHLRGVDADALVHLNSKILDSPRLVAIGGPGGGYGYGYGGAAGGGGGGSSSGLGAAAAGFLGLGVGGSSTAGSSGAGASVSSGQLGGMMGSAALLATAGSGPGGGIAAPALTPAAVKGRRPSRSPSPAPSPAPASVASAAAAVAAAAMASVASAVRVGGGGGGGGGGGAKAGANQLSEPLLPAGAGDSSQAPAPAAPRSHTPFGSLQSVGLGVHTSADQDHVVLVAPPPGGGGGGGALVMGGPSALDEEEGKDDDASSVFHRPPLQYMPTGLASFERSVLTPEVWWHTFQFLLTQLAAEVSAMQEAVSQLVRVVKP</sequence>
<feature type="compositionally biased region" description="Low complexity" evidence="1">
    <location>
        <begin position="461"/>
        <end position="476"/>
    </location>
</feature>
<dbReference type="Proteomes" id="UP000650467">
    <property type="component" value="Unassembled WGS sequence"/>
</dbReference>
<feature type="compositionally biased region" description="Gly residues" evidence="1">
    <location>
        <begin position="440"/>
        <end position="449"/>
    </location>
</feature>
<evidence type="ECO:0000313" key="3">
    <source>
        <dbReference type="Proteomes" id="UP000650467"/>
    </source>
</evidence>
<name>A0A835SIS0_CHLIN</name>
<organism evidence="2 3">
    <name type="scientific">Chlamydomonas incerta</name>
    <dbReference type="NCBI Taxonomy" id="51695"/>
    <lineage>
        <taxon>Eukaryota</taxon>
        <taxon>Viridiplantae</taxon>
        <taxon>Chlorophyta</taxon>
        <taxon>core chlorophytes</taxon>
        <taxon>Chlorophyceae</taxon>
        <taxon>CS clade</taxon>
        <taxon>Chlamydomonadales</taxon>
        <taxon>Chlamydomonadaceae</taxon>
        <taxon>Chlamydomonas</taxon>
    </lineage>
</organism>
<dbReference type="AlphaFoldDB" id="A0A835SIS0"/>
<protein>
    <submittedName>
        <fullName evidence="2">Uncharacterized protein</fullName>
    </submittedName>
</protein>
<reference evidence="2" key="1">
    <citation type="journal article" date="2020" name="bioRxiv">
        <title>Comparative genomics of Chlamydomonas.</title>
        <authorList>
            <person name="Craig R.J."/>
            <person name="Hasan A.R."/>
            <person name="Ness R.W."/>
            <person name="Keightley P.D."/>
        </authorList>
    </citation>
    <scope>NUCLEOTIDE SEQUENCE</scope>
    <source>
        <strain evidence="2">SAG 7.73</strain>
    </source>
</reference>
<feature type="region of interest" description="Disordered" evidence="1">
    <location>
        <begin position="440"/>
        <end position="488"/>
    </location>
</feature>
<gene>
    <name evidence="2" type="ORF">HXX76_012089</name>
</gene>
<evidence type="ECO:0000313" key="2">
    <source>
        <dbReference type="EMBL" id="KAG2427764.1"/>
    </source>
</evidence>
<comment type="caution">
    <text evidence="2">The sequence shown here is derived from an EMBL/GenBank/DDBJ whole genome shotgun (WGS) entry which is preliminary data.</text>
</comment>
<proteinExistence type="predicted"/>
<feature type="region of interest" description="Disordered" evidence="1">
    <location>
        <begin position="393"/>
        <end position="413"/>
    </location>
</feature>
<keyword evidence="3" id="KW-1185">Reference proteome</keyword>
<accession>A0A835SIS0</accession>
<evidence type="ECO:0000256" key="1">
    <source>
        <dbReference type="SAM" id="MobiDB-lite"/>
    </source>
</evidence>
<dbReference type="EMBL" id="JAEHOC010000038">
    <property type="protein sequence ID" value="KAG2427764.1"/>
    <property type="molecule type" value="Genomic_DNA"/>
</dbReference>
<dbReference type="OrthoDB" id="544851at2759"/>